<keyword evidence="8" id="KW-0540">Nuclease</keyword>
<proteinExistence type="inferred from homology"/>
<comment type="catalytic activity">
    <reaction evidence="5">
        <text>pretRNA = a 3'-half-tRNA molecule with a 5'-OH end + a 5'-half-tRNA molecule with a 2',3'-cyclic phosphate end + an intron with a 2',3'-cyclic phosphate and a 5'-hydroxyl terminus.</text>
        <dbReference type="EC" id="4.6.1.16"/>
    </reaction>
</comment>
<dbReference type="Pfam" id="PF01974">
    <property type="entry name" value="tRNA_int_endo"/>
    <property type="match status" value="1"/>
</dbReference>
<dbReference type="PANTHER" id="PTHR13070:SF0">
    <property type="entry name" value="TRNA-SPLICING ENDONUCLEASE SUBUNIT SEN34"/>
    <property type="match status" value="1"/>
</dbReference>
<accession>A0A9W7Y735</accession>
<gene>
    <name evidence="8" type="primary">SEN34</name>
    <name evidence="8" type="ORF">LPJ61_003155</name>
</gene>
<evidence type="ECO:0000256" key="1">
    <source>
        <dbReference type="ARBA" id="ARBA00008078"/>
    </source>
</evidence>
<evidence type="ECO:0000313" key="8">
    <source>
        <dbReference type="EMBL" id="KAJ1730183.1"/>
    </source>
</evidence>
<sequence>MQRQRLQCAGGHVLVTDADTALRLRREHRVVGSLEGSHPANPLQNHYFGLPLVLLPEEAALLVETGAIEIAGDRFAWPETDRERLRFDLYKDLHSRGFYITRGIKFGGDYLLYPGEPLRHHSSHVVTLVDHAQKITPRELVTIGRVCTAVKKVRILSAWDPHRCQFTHIALNWSGM</sequence>
<keyword evidence="8" id="KW-0255">Endonuclease</keyword>
<dbReference type="PANTHER" id="PTHR13070">
    <property type="entry name" value="TRNA-SPLICING ENDONUCLEASE SUBUNIT SEN34-RELATED"/>
    <property type="match status" value="1"/>
</dbReference>
<feature type="domain" description="TSEN34 N-terminal" evidence="7">
    <location>
        <begin position="6"/>
        <end position="70"/>
    </location>
</feature>
<reference evidence="8" key="1">
    <citation type="submission" date="2022-07" db="EMBL/GenBank/DDBJ databases">
        <title>Phylogenomic reconstructions and comparative analyses of Kickxellomycotina fungi.</title>
        <authorList>
            <person name="Reynolds N.K."/>
            <person name="Stajich J.E."/>
            <person name="Barry K."/>
            <person name="Grigoriev I.V."/>
            <person name="Crous P."/>
            <person name="Smith M.E."/>
        </authorList>
    </citation>
    <scope>NUCLEOTIDE SEQUENCE</scope>
    <source>
        <strain evidence="8">BCRC 34381</strain>
    </source>
</reference>
<dbReference type="GO" id="GO:0005634">
    <property type="term" value="C:nucleus"/>
    <property type="evidence" value="ECO:0007669"/>
    <property type="project" value="UniProtKB-ARBA"/>
</dbReference>
<dbReference type="EC" id="4.6.1.16" evidence="2"/>
<dbReference type="InterPro" id="IPR006677">
    <property type="entry name" value="tRNA_intron_Endonuc_cat-like"/>
</dbReference>
<dbReference type="AlphaFoldDB" id="A0A9W7Y735"/>
<dbReference type="InterPro" id="IPR011856">
    <property type="entry name" value="tRNA_endonuc-like_dom_sf"/>
</dbReference>
<dbReference type="GO" id="GO:0003676">
    <property type="term" value="F:nucleic acid binding"/>
    <property type="evidence" value="ECO:0007669"/>
    <property type="project" value="InterPro"/>
</dbReference>
<dbReference type="GO" id="GO:0000379">
    <property type="term" value="P:tRNA-type intron splice site recognition and cleavage"/>
    <property type="evidence" value="ECO:0007669"/>
    <property type="project" value="TreeGrafter"/>
</dbReference>
<dbReference type="CDD" id="cd22363">
    <property type="entry name" value="tRNA-intron_lyase_C"/>
    <property type="match status" value="1"/>
</dbReference>
<protein>
    <recommendedName>
        <fullName evidence="2">tRNA-intron lyase</fullName>
        <ecNumber evidence="2">4.6.1.16</ecNumber>
    </recommendedName>
</protein>
<dbReference type="Proteomes" id="UP001143981">
    <property type="component" value="Unassembled WGS sequence"/>
</dbReference>
<evidence type="ECO:0000256" key="5">
    <source>
        <dbReference type="ARBA" id="ARBA00034031"/>
    </source>
</evidence>
<comment type="caution">
    <text evidence="8">The sequence shown here is derived from an EMBL/GenBank/DDBJ whole genome shotgun (WGS) entry which is preliminary data.</text>
</comment>
<dbReference type="InterPro" id="IPR036167">
    <property type="entry name" value="tRNA_intron_Endo_cat-like_sf"/>
</dbReference>
<keyword evidence="8" id="KW-0378">Hydrolase</keyword>
<dbReference type="Pfam" id="PF26577">
    <property type="entry name" value="TSEN34_N"/>
    <property type="match status" value="1"/>
</dbReference>
<dbReference type="InterPro" id="IPR059049">
    <property type="entry name" value="TSEN34_N"/>
</dbReference>
<organism evidence="8 9">
    <name type="scientific">Coemansia biformis</name>
    <dbReference type="NCBI Taxonomy" id="1286918"/>
    <lineage>
        <taxon>Eukaryota</taxon>
        <taxon>Fungi</taxon>
        <taxon>Fungi incertae sedis</taxon>
        <taxon>Zoopagomycota</taxon>
        <taxon>Kickxellomycotina</taxon>
        <taxon>Kickxellomycetes</taxon>
        <taxon>Kickxellales</taxon>
        <taxon>Kickxellaceae</taxon>
        <taxon>Coemansia</taxon>
    </lineage>
</organism>
<name>A0A9W7Y735_9FUNG</name>
<keyword evidence="3" id="KW-0819">tRNA processing</keyword>
<evidence type="ECO:0000256" key="2">
    <source>
        <dbReference type="ARBA" id="ARBA00012573"/>
    </source>
</evidence>
<evidence type="ECO:0000259" key="7">
    <source>
        <dbReference type="Pfam" id="PF26577"/>
    </source>
</evidence>
<dbReference type="OrthoDB" id="48041at2759"/>
<evidence type="ECO:0000313" key="9">
    <source>
        <dbReference type="Proteomes" id="UP001143981"/>
    </source>
</evidence>
<comment type="similarity">
    <text evidence="1">Belongs to the tRNA-intron endonuclease family.</text>
</comment>
<feature type="domain" description="tRNA intron endonuclease catalytic" evidence="6">
    <location>
        <begin position="85"/>
        <end position="157"/>
    </location>
</feature>
<evidence type="ECO:0000256" key="4">
    <source>
        <dbReference type="ARBA" id="ARBA00023239"/>
    </source>
</evidence>
<keyword evidence="9" id="KW-1185">Reference proteome</keyword>
<dbReference type="Gene3D" id="3.40.1350.10">
    <property type="match status" value="1"/>
</dbReference>
<dbReference type="SUPFAM" id="SSF53032">
    <property type="entry name" value="tRNA-intron endonuclease catalytic domain-like"/>
    <property type="match status" value="1"/>
</dbReference>
<evidence type="ECO:0000259" key="6">
    <source>
        <dbReference type="Pfam" id="PF01974"/>
    </source>
</evidence>
<dbReference type="GO" id="GO:0000213">
    <property type="term" value="F:tRNA-intron lyase activity"/>
    <property type="evidence" value="ECO:0007669"/>
    <property type="project" value="UniProtKB-EC"/>
</dbReference>
<evidence type="ECO:0000256" key="3">
    <source>
        <dbReference type="ARBA" id="ARBA00022694"/>
    </source>
</evidence>
<dbReference type="EMBL" id="JANBOI010000491">
    <property type="protein sequence ID" value="KAJ1730183.1"/>
    <property type="molecule type" value="Genomic_DNA"/>
</dbReference>
<keyword evidence="4 8" id="KW-0456">Lyase</keyword>